<dbReference type="InterPro" id="IPR036397">
    <property type="entry name" value="RNaseH_sf"/>
</dbReference>
<dbReference type="EMBL" id="ML122267">
    <property type="protein sequence ID" value="RPD60076.1"/>
    <property type="molecule type" value="Genomic_DNA"/>
</dbReference>
<keyword evidence="9" id="KW-1185">Reference proteome</keyword>
<dbReference type="Pfam" id="PF13087">
    <property type="entry name" value="AAA_12"/>
    <property type="match status" value="1"/>
</dbReference>
<dbReference type="InterPro" id="IPR027417">
    <property type="entry name" value="P-loop_NTPase"/>
</dbReference>
<keyword evidence="3 8" id="KW-0378">Hydrolase</keyword>
<protein>
    <submittedName>
        <fullName evidence="8">P-loop containing nucleoside triphosphate hydrolase protein</fullName>
    </submittedName>
</protein>
<keyword evidence="4" id="KW-0347">Helicase</keyword>
<feature type="domain" description="DNA2/NAM7 helicase helicase" evidence="6">
    <location>
        <begin position="491"/>
        <end position="566"/>
    </location>
</feature>
<evidence type="ECO:0000256" key="3">
    <source>
        <dbReference type="ARBA" id="ARBA00022801"/>
    </source>
</evidence>
<dbReference type="GO" id="GO:0003676">
    <property type="term" value="F:nucleic acid binding"/>
    <property type="evidence" value="ECO:0007669"/>
    <property type="project" value="InterPro"/>
</dbReference>
<dbReference type="GO" id="GO:0016787">
    <property type="term" value="F:hydrolase activity"/>
    <property type="evidence" value="ECO:0007669"/>
    <property type="project" value="UniProtKB-KW"/>
</dbReference>
<dbReference type="Gene3D" id="3.30.420.10">
    <property type="entry name" value="Ribonuclease H-like superfamily/Ribonuclease H"/>
    <property type="match status" value="1"/>
</dbReference>
<organism evidence="8 9">
    <name type="scientific">Lentinus tigrinus ALCF2SS1-6</name>
    <dbReference type="NCBI Taxonomy" id="1328759"/>
    <lineage>
        <taxon>Eukaryota</taxon>
        <taxon>Fungi</taxon>
        <taxon>Dikarya</taxon>
        <taxon>Basidiomycota</taxon>
        <taxon>Agaricomycotina</taxon>
        <taxon>Agaricomycetes</taxon>
        <taxon>Polyporales</taxon>
        <taxon>Polyporaceae</taxon>
        <taxon>Lentinus</taxon>
    </lineage>
</organism>
<comment type="similarity">
    <text evidence="1">Belongs to the DNA2/NAM7 helicase family.</text>
</comment>
<dbReference type="InterPro" id="IPR050534">
    <property type="entry name" value="Coronavir_polyprotein_1ab"/>
</dbReference>
<dbReference type="AlphaFoldDB" id="A0A5C2SFF5"/>
<dbReference type="Proteomes" id="UP000313359">
    <property type="component" value="Unassembled WGS sequence"/>
</dbReference>
<evidence type="ECO:0000256" key="5">
    <source>
        <dbReference type="ARBA" id="ARBA00022840"/>
    </source>
</evidence>
<feature type="domain" description="DNA2/NAM7 helicase-like C-terminal" evidence="7">
    <location>
        <begin position="585"/>
        <end position="717"/>
    </location>
</feature>
<evidence type="ECO:0000256" key="2">
    <source>
        <dbReference type="ARBA" id="ARBA00022741"/>
    </source>
</evidence>
<evidence type="ECO:0000256" key="1">
    <source>
        <dbReference type="ARBA" id="ARBA00007913"/>
    </source>
</evidence>
<accession>A0A5C2SFF5</accession>
<evidence type="ECO:0000313" key="8">
    <source>
        <dbReference type="EMBL" id="RPD60076.1"/>
    </source>
</evidence>
<sequence>MAPKENERVILQNVLGDNHPPIHVQDQLAESALTEDLFNNFFEGCPPARFVGLAPVYTERGNLSRLALAVSTKVVIVQFSAKGKGQSAYAGRELLQSHVLCNPDVTTLGFDLGELAIALYTDQSIRLSNGVDVQSACGTERSHSAVVKLAVGDRATVYEENIVRHFQTLLDTGKRTSSFALQAWLAQCLSSYDGMEERFRGALKIDTKTMGELQLSTLAQLERGQQRLALVEATSKEHEYHAVGARKQTAQVRADRFQGRFRLGTTQRLTVRDNASGQTFAIDGQVAIINGRHTSIKTNTHLEERTVVDIVTEGRDRPTLADRARSNTVLHALQRRHDIFDNAFLRYIFNPDSPDFEWPESFPVVDTIPDIVTTRPLNDSQQRAVEHMLMHTDDTRLTIIRGPPGTGKTTVIAAFVCSAVAAGANGIWLMAQSNIAVKNIAEKLAAVGFYNWRLLVSSDFHYDWYDFSPPTMHEHLYQDLTKNIITSLEFRPKLLRNRLEGVPVILCTISMLSNPKISLFTRANPIKTMVVDEASQIPLGDYVAPLKNFPSIHKICMIGDDKQLPPYGADTDDETNIKSIFEVEHLHSTILLLNVQYRMPPLIGEVVSDVVYDGQLQSNPSHPVPYEQPCCWFVHVVESEEKPSGTSWHNPIERATVLKITEKLQAEGKQFCIITPYDAQRSYLEKELKEAGLEWEDKCFNVDSFQGNERDYVIVSLRGMYIVTDWDFVFGRAANTLVGRMATAWGEEVWVNPEHLTIDV</sequence>
<dbReference type="InterPro" id="IPR047187">
    <property type="entry name" value="SF1_C_Upf1"/>
</dbReference>
<dbReference type="OrthoDB" id="6513042at2759"/>
<dbReference type="SUPFAM" id="SSF52540">
    <property type="entry name" value="P-loop containing nucleoside triphosphate hydrolases"/>
    <property type="match status" value="1"/>
</dbReference>
<dbReference type="STRING" id="1328759.A0A5C2SFF5"/>
<dbReference type="GO" id="GO:0005524">
    <property type="term" value="F:ATP binding"/>
    <property type="evidence" value="ECO:0007669"/>
    <property type="project" value="UniProtKB-KW"/>
</dbReference>
<keyword evidence="2" id="KW-0547">Nucleotide-binding</keyword>
<dbReference type="Gene3D" id="3.40.50.300">
    <property type="entry name" value="P-loop containing nucleotide triphosphate hydrolases"/>
    <property type="match status" value="2"/>
</dbReference>
<gene>
    <name evidence="8" type="ORF">L227DRAFT_563722</name>
</gene>
<dbReference type="PANTHER" id="PTHR43788:SF8">
    <property type="entry name" value="DNA-BINDING PROTEIN SMUBP-2"/>
    <property type="match status" value="1"/>
</dbReference>
<dbReference type="Pfam" id="PF13086">
    <property type="entry name" value="AAA_11"/>
    <property type="match status" value="2"/>
</dbReference>
<dbReference type="PANTHER" id="PTHR43788">
    <property type="entry name" value="DNA2/NAM7 HELICASE FAMILY MEMBER"/>
    <property type="match status" value="1"/>
</dbReference>
<proteinExistence type="inferred from homology"/>
<keyword evidence="5" id="KW-0067">ATP-binding</keyword>
<reference evidence="8" key="1">
    <citation type="journal article" date="2018" name="Genome Biol. Evol.">
        <title>Genomics and development of Lentinus tigrinus, a white-rot wood-decaying mushroom with dimorphic fruiting bodies.</title>
        <authorList>
            <person name="Wu B."/>
            <person name="Xu Z."/>
            <person name="Knudson A."/>
            <person name="Carlson A."/>
            <person name="Chen N."/>
            <person name="Kovaka S."/>
            <person name="LaButti K."/>
            <person name="Lipzen A."/>
            <person name="Pennachio C."/>
            <person name="Riley R."/>
            <person name="Schakwitz W."/>
            <person name="Umezawa K."/>
            <person name="Ohm R.A."/>
            <person name="Grigoriev I.V."/>
            <person name="Nagy L.G."/>
            <person name="Gibbons J."/>
            <person name="Hibbett D."/>
        </authorList>
    </citation>
    <scope>NUCLEOTIDE SEQUENCE [LARGE SCALE GENOMIC DNA]</scope>
    <source>
        <strain evidence="8">ALCF2SS1-6</strain>
    </source>
</reference>
<dbReference type="InterPro" id="IPR041677">
    <property type="entry name" value="DNA2/NAM7_AAA_11"/>
</dbReference>
<dbReference type="CDD" id="cd18808">
    <property type="entry name" value="SF1_C_Upf1"/>
    <property type="match status" value="1"/>
</dbReference>
<evidence type="ECO:0000256" key="4">
    <source>
        <dbReference type="ARBA" id="ARBA00022806"/>
    </source>
</evidence>
<name>A0A5C2SFF5_9APHY</name>
<evidence type="ECO:0000259" key="7">
    <source>
        <dbReference type="Pfam" id="PF13087"/>
    </source>
</evidence>
<feature type="domain" description="DNA2/NAM7 helicase helicase" evidence="6">
    <location>
        <begin position="377"/>
        <end position="446"/>
    </location>
</feature>
<dbReference type="GO" id="GO:0043139">
    <property type="term" value="F:5'-3' DNA helicase activity"/>
    <property type="evidence" value="ECO:0007669"/>
    <property type="project" value="TreeGrafter"/>
</dbReference>
<evidence type="ECO:0000259" key="6">
    <source>
        <dbReference type="Pfam" id="PF13086"/>
    </source>
</evidence>
<dbReference type="InterPro" id="IPR041679">
    <property type="entry name" value="DNA2/NAM7-like_C"/>
</dbReference>
<evidence type="ECO:0000313" key="9">
    <source>
        <dbReference type="Proteomes" id="UP000313359"/>
    </source>
</evidence>